<proteinExistence type="predicted"/>
<feature type="region of interest" description="Disordered" evidence="1">
    <location>
        <begin position="90"/>
        <end position="118"/>
    </location>
</feature>
<evidence type="ECO:0000313" key="3">
    <source>
        <dbReference type="EMBL" id="CRK25902.1"/>
    </source>
</evidence>
<gene>
    <name evidence="3" type="ORF">BN1708_018200</name>
</gene>
<dbReference type="Pfam" id="PF22807">
    <property type="entry name" value="TrAA12"/>
    <property type="match status" value="1"/>
</dbReference>
<reference evidence="3 4" key="1">
    <citation type="submission" date="2015-05" db="EMBL/GenBank/DDBJ databases">
        <authorList>
            <person name="Wang D.B."/>
            <person name="Wang M."/>
        </authorList>
    </citation>
    <scope>NUCLEOTIDE SEQUENCE [LARGE SCALE GENOMIC DNA]</scope>
    <source>
        <strain evidence="3">VL1</strain>
    </source>
</reference>
<feature type="domain" description="Pyrroloquinoline quinone-dependent pyranose dehydrogenase beta-propeller" evidence="2">
    <location>
        <begin position="78"/>
        <end position="114"/>
    </location>
</feature>
<feature type="compositionally biased region" description="Basic and acidic residues" evidence="1">
    <location>
        <begin position="90"/>
        <end position="111"/>
    </location>
</feature>
<accession>A0A0G4LV93</accession>
<dbReference type="EMBL" id="CVQH01019802">
    <property type="protein sequence ID" value="CRK25902.1"/>
    <property type="molecule type" value="Genomic_DNA"/>
</dbReference>
<dbReference type="InterPro" id="IPR054539">
    <property type="entry name" value="Beta-prop_PDH"/>
</dbReference>
<dbReference type="Proteomes" id="UP000044602">
    <property type="component" value="Unassembled WGS sequence"/>
</dbReference>
<feature type="non-terminal residue" evidence="3">
    <location>
        <position position="1"/>
    </location>
</feature>
<name>A0A0G4LV93_VERLO</name>
<sequence>YKTYWGNNDEGKWVKKKRFRGMWEWQVDYPDSARCNLEIRTIANPTDDESKNYLNVVVRPWRTKGAGNDGDGEIRLMRFYSVENSVDDVERNGQLIKEDNPAEELNEHGTIEDAPENE</sequence>
<feature type="non-terminal residue" evidence="3">
    <location>
        <position position="118"/>
    </location>
</feature>
<evidence type="ECO:0000313" key="4">
    <source>
        <dbReference type="Proteomes" id="UP000044602"/>
    </source>
</evidence>
<dbReference type="AlphaFoldDB" id="A0A0G4LV93"/>
<evidence type="ECO:0000259" key="2">
    <source>
        <dbReference type="Pfam" id="PF22807"/>
    </source>
</evidence>
<organism evidence="3 4">
    <name type="scientific">Verticillium longisporum</name>
    <name type="common">Verticillium dahliae var. longisporum</name>
    <dbReference type="NCBI Taxonomy" id="100787"/>
    <lineage>
        <taxon>Eukaryota</taxon>
        <taxon>Fungi</taxon>
        <taxon>Dikarya</taxon>
        <taxon>Ascomycota</taxon>
        <taxon>Pezizomycotina</taxon>
        <taxon>Sordariomycetes</taxon>
        <taxon>Hypocreomycetidae</taxon>
        <taxon>Glomerellales</taxon>
        <taxon>Plectosphaerellaceae</taxon>
        <taxon>Verticillium</taxon>
    </lineage>
</organism>
<protein>
    <recommendedName>
        <fullName evidence="2">Pyrroloquinoline quinone-dependent pyranose dehydrogenase beta-propeller domain-containing protein</fullName>
    </recommendedName>
</protein>
<evidence type="ECO:0000256" key="1">
    <source>
        <dbReference type="SAM" id="MobiDB-lite"/>
    </source>
</evidence>
<keyword evidence="4" id="KW-1185">Reference proteome</keyword>